<name>D3LWA5_9FIRM</name>
<proteinExistence type="predicted"/>
<keyword evidence="4" id="KW-1185">Reference proteome</keyword>
<dbReference type="Proteomes" id="UP000004018">
    <property type="component" value="Unassembled WGS sequence"/>
</dbReference>
<reference evidence="1" key="2">
    <citation type="submission" date="2009-12" db="EMBL/GenBank/DDBJ databases">
        <authorList>
            <person name="Madupu R."/>
            <person name="Durkin A.S."/>
            <person name="Torralba M."/>
            <person name="Methe B."/>
            <person name="Sutton G.G."/>
            <person name="Strausberg R.L."/>
            <person name="Nelson K.E."/>
        </authorList>
    </citation>
    <scope>NUCLEOTIDE SEQUENCE</scope>
    <source>
        <strain evidence="1">28L</strain>
    </source>
</reference>
<organism evidence="1 3">
    <name type="scientific">Megasphaera lornae</name>
    <dbReference type="NCBI Taxonomy" id="1000568"/>
    <lineage>
        <taxon>Bacteria</taxon>
        <taxon>Bacillati</taxon>
        <taxon>Bacillota</taxon>
        <taxon>Negativicutes</taxon>
        <taxon>Veillonellales</taxon>
        <taxon>Veillonellaceae</taxon>
        <taxon>Megasphaera</taxon>
    </lineage>
</organism>
<comment type="caution">
    <text evidence="1">The sequence shown here is derived from an EMBL/GenBank/DDBJ whole genome shotgun (WGS) entry which is preliminary data.</text>
</comment>
<dbReference type="AlphaFoldDB" id="D3LWA5"/>
<sequence>MFILQKGLKFVNTFFTFSKNIFVRIRPGKQKKSRSPTATLFSPRLFCR</sequence>
<evidence type="ECO:0000313" key="1">
    <source>
        <dbReference type="EMBL" id="EFD93572.1"/>
    </source>
</evidence>
<dbReference type="EMBL" id="ADGP01000023">
    <property type="protein sequence ID" value="EFD93572.1"/>
    <property type="molecule type" value="Genomic_DNA"/>
</dbReference>
<evidence type="ECO:0000313" key="3">
    <source>
        <dbReference type="Proteomes" id="UP000003242"/>
    </source>
</evidence>
<protein>
    <submittedName>
        <fullName evidence="1">Uncharacterized protein</fullName>
    </submittedName>
</protein>
<dbReference type="EMBL" id="AFIJ01000008">
    <property type="protein sequence ID" value="EGL41939.1"/>
    <property type="molecule type" value="Genomic_DNA"/>
</dbReference>
<accession>D3LWA5</accession>
<dbReference type="Proteomes" id="UP000003242">
    <property type="component" value="Unassembled WGS sequence"/>
</dbReference>
<reference evidence="3" key="1">
    <citation type="submission" date="2009-12" db="EMBL/GenBank/DDBJ databases">
        <title>Sequence of Clostridiales genomosp. BVAB3 str. UPII9-5.</title>
        <authorList>
            <person name="Madupu R."/>
            <person name="Durkin A.S."/>
            <person name="Torralba M."/>
            <person name="Methe B."/>
            <person name="Sutton G.G."/>
            <person name="Strausberg R.L."/>
            <person name="Nelson K.E."/>
        </authorList>
    </citation>
    <scope>NUCLEOTIDE SEQUENCE [LARGE SCALE GENOMIC DNA]</scope>
    <source>
        <strain evidence="3">28L</strain>
    </source>
</reference>
<evidence type="ECO:0000313" key="2">
    <source>
        <dbReference type="EMBL" id="EGL41939.1"/>
    </source>
</evidence>
<reference evidence="2 4" key="3">
    <citation type="submission" date="2011-04" db="EMBL/GenBank/DDBJ databases">
        <authorList>
            <person name="Harkins D.M."/>
            <person name="Madupu R."/>
            <person name="Durkin A.S."/>
            <person name="Torralba M."/>
            <person name="Methe B."/>
            <person name="Sutton G.G."/>
            <person name="Nelson K.E."/>
        </authorList>
    </citation>
    <scope>NUCLEOTIDE SEQUENCE [LARGE SCALE GENOMIC DNA]</scope>
    <source>
        <strain evidence="2 4">UPII 199-6</strain>
    </source>
</reference>
<evidence type="ECO:0000313" key="4">
    <source>
        <dbReference type="Proteomes" id="UP000004018"/>
    </source>
</evidence>
<gene>
    <name evidence="1" type="ORF">HMPREF0889_1246</name>
    <name evidence="2" type="ORF">HMPREF1039_0089</name>
</gene>